<keyword evidence="1" id="KW-0812">Transmembrane</keyword>
<gene>
    <name evidence="2" type="ORF">DPQ33_06915</name>
</gene>
<comment type="caution">
    <text evidence="2">The sequence shown here is derived from an EMBL/GenBank/DDBJ whole genome shotgun (WGS) entry which is preliminary data.</text>
</comment>
<dbReference type="Gene3D" id="1.20.120.1490">
    <property type="match status" value="1"/>
</dbReference>
<keyword evidence="3" id="KW-1185">Reference proteome</keyword>
<dbReference type="Pfam" id="PF13801">
    <property type="entry name" value="Metal_resist"/>
    <property type="match status" value="1"/>
</dbReference>
<dbReference type="EMBL" id="QMIE01000004">
    <property type="protein sequence ID" value="TVM18468.1"/>
    <property type="molecule type" value="Genomic_DNA"/>
</dbReference>
<evidence type="ECO:0000256" key="1">
    <source>
        <dbReference type="SAM" id="Phobius"/>
    </source>
</evidence>
<evidence type="ECO:0000313" key="3">
    <source>
        <dbReference type="Proteomes" id="UP000448292"/>
    </source>
</evidence>
<proteinExistence type="predicted"/>
<reference evidence="2 3" key="1">
    <citation type="submission" date="2018-06" db="EMBL/GenBank/DDBJ databases">
        <title>Complete genome of Desulfovibrio indonesiensis P37SLT.</title>
        <authorList>
            <person name="Crispim J.S."/>
            <person name="Vidigal P.M.P."/>
            <person name="Silva L.C.F."/>
            <person name="Laguardia C.N."/>
            <person name="Araujo L.C."/>
            <person name="Dias R.S."/>
            <person name="Sousa M.P."/>
            <person name="Paula S.O."/>
            <person name="Silva C."/>
        </authorList>
    </citation>
    <scope>NUCLEOTIDE SEQUENCE [LARGE SCALE GENOMIC DNA]</scope>
    <source>
        <strain evidence="2 3">P37SLT</strain>
    </source>
</reference>
<name>A0A7M3MGM8_9BACT</name>
<evidence type="ECO:0008006" key="4">
    <source>
        <dbReference type="Google" id="ProtNLM"/>
    </source>
</evidence>
<sequence>MVCYGWIWFKQYLQPDEPRRPKMHSRIVLIGILLMGLLSLGACTKHQAMKGPYEGDNINTAFVDYMAGRAQDRLDLTEAQTTQYRQLVRNLLVKGQELKPLNEALRRDLAASLRKENPTRAEFERFLAAKEEIMRTVMYSGIDDFMAFHATLTPEQRNKLANLVQEMGKDGWRGHGW</sequence>
<dbReference type="AlphaFoldDB" id="A0A7M3MGM8"/>
<dbReference type="Proteomes" id="UP000448292">
    <property type="component" value="Unassembled WGS sequence"/>
</dbReference>
<keyword evidence="1" id="KW-0472">Membrane</keyword>
<organism evidence="2 3">
    <name type="scientific">Oceanidesulfovibrio indonesiensis</name>
    <dbReference type="NCBI Taxonomy" id="54767"/>
    <lineage>
        <taxon>Bacteria</taxon>
        <taxon>Pseudomonadati</taxon>
        <taxon>Thermodesulfobacteriota</taxon>
        <taxon>Desulfovibrionia</taxon>
        <taxon>Desulfovibrionales</taxon>
        <taxon>Desulfovibrionaceae</taxon>
        <taxon>Oceanidesulfovibrio</taxon>
    </lineage>
</organism>
<feature type="transmembrane region" description="Helical" evidence="1">
    <location>
        <begin position="23"/>
        <end position="43"/>
    </location>
</feature>
<dbReference type="InterPro" id="IPR025961">
    <property type="entry name" value="Metal_resist"/>
</dbReference>
<evidence type="ECO:0000313" key="2">
    <source>
        <dbReference type="EMBL" id="TVM18468.1"/>
    </source>
</evidence>
<accession>A0A7M3MGM8</accession>
<dbReference type="OrthoDB" id="5465153at2"/>
<keyword evidence="1" id="KW-1133">Transmembrane helix</keyword>
<protein>
    <recommendedName>
        <fullName evidence="4">Periplasmic heavy metal sensor</fullName>
    </recommendedName>
</protein>